<keyword evidence="1" id="KW-0134">Cell wall</keyword>
<dbReference type="NCBIfam" id="TIGR01167">
    <property type="entry name" value="LPXTG_anchor"/>
    <property type="match status" value="1"/>
</dbReference>
<keyword evidence="2" id="KW-0964">Secreted</keyword>
<evidence type="ECO:0000259" key="6">
    <source>
        <dbReference type="Pfam" id="PF00746"/>
    </source>
</evidence>
<evidence type="ECO:0000256" key="4">
    <source>
        <dbReference type="ARBA" id="ARBA00023088"/>
    </source>
</evidence>
<dbReference type="RefSeq" id="WP_015380221.1">
    <property type="nucleotide sequence ID" value="NZ_BJZD01000001.1"/>
</dbReference>
<dbReference type="Proteomes" id="UP000281644">
    <property type="component" value="Chromosome"/>
</dbReference>
<name>A0AAN1Q046_9LACO</name>
<dbReference type="AlphaFoldDB" id="A0AAN1Q046"/>
<reference evidence="7 8" key="1">
    <citation type="submission" date="2018-10" db="EMBL/GenBank/DDBJ databases">
        <title>Genome sequencing of Lactobacillus species.</title>
        <authorList>
            <person name="Baek C."/>
            <person name="Yi H."/>
        </authorList>
    </citation>
    <scope>NUCLEOTIDE SEQUENCE [LARGE SCALE GENOMIC DNA]</scope>
    <source>
        <strain evidence="7 8">DSM 16365</strain>
    </source>
</reference>
<organism evidence="7 8">
    <name type="scientific">Lactiplantibacillus argentoratensis</name>
    <dbReference type="NCBI Taxonomy" id="271881"/>
    <lineage>
        <taxon>Bacteria</taxon>
        <taxon>Bacillati</taxon>
        <taxon>Bacillota</taxon>
        <taxon>Bacilli</taxon>
        <taxon>Lactobacillales</taxon>
        <taxon>Lactobacillaceae</taxon>
        <taxon>Lactiplantibacillus</taxon>
    </lineage>
</organism>
<protein>
    <submittedName>
        <fullName evidence="7">LPXTG cell wall anchor domain-containing protein</fullName>
    </submittedName>
</protein>
<keyword evidence="4" id="KW-0572">Peptidoglycan-anchor</keyword>
<feature type="transmembrane region" description="Helical" evidence="5">
    <location>
        <begin position="25"/>
        <end position="44"/>
    </location>
</feature>
<keyword evidence="3" id="KW-0732">Signal</keyword>
<evidence type="ECO:0000256" key="1">
    <source>
        <dbReference type="ARBA" id="ARBA00022512"/>
    </source>
</evidence>
<accession>A0AAN1Q046</accession>
<proteinExistence type="predicted"/>
<evidence type="ECO:0000313" key="7">
    <source>
        <dbReference type="EMBL" id="AYJ35284.1"/>
    </source>
</evidence>
<dbReference type="KEGG" id="larg:LPA65_05685"/>
<dbReference type="GeneID" id="99979234"/>
<dbReference type="InterPro" id="IPR019931">
    <property type="entry name" value="LPXTG_anchor"/>
</dbReference>
<feature type="domain" description="Gram-positive cocci surface proteins LPxTG" evidence="6">
    <location>
        <begin position="8"/>
        <end position="41"/>
    </location>
</feature>
<gene>
    <name evidence="7" type="ORF">LPA65_05685</name>
</gene>
<evidence type="ECO:0000256" key="2">
    <source>
        <dbReference type="ARBA" id="ARBA00022525"/>
    </source>
</evidence>
<dbReference type="Pfam" id="PF00746">
    <property type="entry name" value="Gram_pos_anchor"/>
    <property type="match status" value="1"/>
</dbReference>
<evidence type="ECO:0000313" key="8">
    <source>
        <dbReference type="Proteomes" id="UP000281644"/>
    </source>
</evidence>
<evidence type="ECO:0000256" key="3">
    <source>
        <dbReference type="ARBA" id="ARBA00022729"/>
    </source>
</evidence>
<evidence type="ECO:0000256" key="5">
    <source>
        <dbReference type="SAM" id="Phobius"/>
    </source>
</evidence>
<keyword evidence="5" id="KW-1133">Transmembrane helix</keyword>
<dbReference type="EMBL" id="CP032751">
    <property type="protein sequence ID" value="AYJ35284.1"/>
    <property type="molecule type" value="Genomic_DNA"/>
</dbReference>
<sequence>MATDQSGQVSKAVTLPQTSENHQSLLIAILGLALLLLMLVWLPAK</sequence>
<keyword evidence="5" id="KW-0472">Membrane</keyword>
<keyword evidence="5" id="KW-0812">Transmembrane</keyword>